<dbReference type="Gene3D" id="3.40.1520.20">
    <property type="match status" value="2"/>
</dbReference>
<feature type="compositionally biased region" description="Acidic residues" evidence="5">
    <location>
        <begin position="618"/>
        <end position="627"/>
    </location>
</feature>
<dbReference type="STRING" id="657014.SAMN04488092_102266"/>
<protein>
    <submittedName>
        <fullName evidence="7">OmpA-OmpF porin, OOP family</fullName>
    </submittedName>
</protein>
<evidence type="ECO:0000313" key="7">
    <source>
        <dbReference type="EMBL" id="SEP80296.1"/>
    </source>
</evidence>
<dbReference type="CDD" id="cd07185">
    <property type="entry name" value="OmpA_C-like"/>
    <property type="match status" value="1"/>
</dbReference>
<sequence length="645" mass="69043">MRLSSIVITAVTFALAAGLSLITAGFAGNVIEDNSEYSVRQALDDNAMHWAEVHADGLQVFLTGTAPSEAVRFKALSVTGGIVDAARVIDQMTVQDSALIEPPRFSVEILRNDSGVSLIGLVPAATDRQALVRQITALANEGQVSDLLQTADYPVPEGWDEALGFALKALKTLPRSKISASAGEVVITAMSDSPTEKRRMETELSRAVPSDTRMMLDISAPRPVITPFTLRFLIDEAGARFDACSADDDEARRRILAAAVSAGLSDKASCTIGLGVPSPKWGTAVERAIVALKELGAGSVTFADADITLVAAEGTDQALFDRVVGELENNLPTVFALHPVLPKPERTSEQGTPEFVATLSPEGLVQLRGRLNDELTRSASESFAHARFGTKSVHTAARLDDTLPKSWPLRVLTGIDALSRLSNGALNVTPDLITVSGNTGNPDASAEIARLMVDKLGDAERFELNVTYLEKLDPIASIPTPDECEAQIAEILSTRKINFEPGSDTPDSEARVVIDDIADILKLCGEVRMEISGHTDSQGREEMNQQLSQARAQAVLNALRERRVPTNALNATGYGEADPVAGNDTEEGREANRRIEFRLIRPKVTRETETTLESAEQTSEEGADIAAEEVINPADAASEEGSNDE</sequence>
<feature type="domain" description="OmpA-like" evidence="6">
    <location>
        <begin position="487"/>
        <end position="603"/>
    </location>
</feature>
<dbReference type="PANTHER" id="PTHR30329:SF21">
    <property type="entry name" value="LIPOPROTEIN YIAD-RELATED"/>
    <property type="match status" value="1"/>
</dbReference>
<gene>
    <name evidence="7" type="ORF">SAMN04488092_102266</name>
</gene>
<evidence type="ECO:0000256" key="5">
    <source>
        <dbReference type="SAM" id="MobiDB-lite"/>
    </source>
</evidence>
<keyword evidence="3" id="KW-0998">Cell outer membrane</keyword>
<dbReference type="PANTHER" id="PTHR30329">
    <property type="entry name" value="STATOR ELEMENT OF FLAGELLAR MOTOR COMPLEX"/>
    <property type="match status" value="1"/>
</dbReference>
<evidence type="ECO:0000256" key="4">
    <source>
        <dbReference type="PROSITE-ProRule" id="PRU00473"/>
    </source>
</evidence>
<feature type="compositionally biased region" description="Basic and acidic residues" evidence="5">
    <location>
        <begin position="586"/>
        <end position="609"/>
    </location>
</feature>
<dbReference type="SUPFAM" id="SSF103088">
    <property type="entry name" value="OmpA-like"/>
    <property type="match status" value="1"/>
</dbReference>
<name>A0A1H9AU55_9RHOB</name>
<dbReference type="EMBL" id="FOEP01000002">
    <property type="protein sequence ID" value="SEP80296.1"/>
    <property type="molecule type" value="Genomic_DNA"/>
</dbReference>
<reference evidence="7 8" key="1">
    <citation type="submission" date="2016-10" db="EMBL/GenBank/DDBJ databases">
        <authorList>
            <person name="de Groot N.N."/>
        </authorList>
    </citation>
    <scope>NUCLEOTIDE SEQUENCE [LARGE SCALE GENOMIC DNA]</scope>
    <source>
        <strain evidence="7 8">DSM 22007</strain>
    </source>
</reference>
<proteinExistence type="predicted"/>
<dbReference type="OrthoDB" id="5525824at2"/>
<evidence type="ECO:0000313" key="8">
    <source>
        <dbReference type="Proteomes" id="UP000198634"/>
    </source>
</evidence>
<dbReference type="PROSITE" id="PS51123">
    <property type="entry name" value="OMPA_2"/>
    <property type="match status" value="1"/>
</dbReference>
<dbReference type="InterPro" id="IPR036737">
    <property type="entry name" value="OmpA-like_sf"/>
</dbReference>
<feature type="region of interest" description="Disordered" evidence="5">
    <location>
        <begin position="570"/>
        <end position="645"/>
    </location>
</feature>
<keyword evidence="2 4" id="KW-0472">Membrane</keyword>
<dbReference type="Pfam" id="PF04972">
    <property type="entry name" value="BON"/>
    <property type="match status" value="1"/>
</dbReference>
<dbReference type="AlphaFoldDB" id="A0A1H9AU55"/>
<evidence type="ECO:0000256" key="1">
    <source>
        <dbReference type="ARBA" id="ARBA00004442"/>
    </source>
</evidence>
<dbReference type="GO" id="GO:0009279">
    <property type="term" value="C:cell outer membrane"/>
    <property type="evidence" value="ECO:0007669"/>
    <property type="project" value="UniProtKB-SubCell"/>
</dbReference>
<dbReference type="InterPro" id="IPR007055">
    <property type="entry name" value="BON_dom"/>
</dbReference>
<dbReference type="Pfam" id="PF00691">
    <property type="entry name" value="OmpA"/>
    <property type="match status" value="1"/>
</dbReference>
<evidence type="ECO:0000256" key="3">
    <source>
        <dbReference type="ARBA" id="ARBA00023237"/>
    </source>
</evidence>
<evidence type="ECO:0000256" key="2">
    <source>
        <dbReference type="ARBA" id="ARBA00023136"/>
    </source>
</evidence>
<dbReference type="Proteomes" id="UP000198634">
    <property type="component" value="Unassembled WGS sequence"/>
</dbReference>
<comment type="subcellular location">
    <subcellularLocation>
        <location evidence="1">Cell outer membrane</location>
    </subcellularLocation>
</comment>
<dbReference type="InterPro" id="IPR006664">
    <property type="entry name" value="OMP_bac"/>
</dbReference>
<evidence type="ECO:0000259" key="6">
    <source>
        <dbReference type="PROSITE" id="PS51123"/>
    </source>
</evidence>
<dbReference type="InterPro" id="IPR006665">
    <property type="entry name" value="OmpA-like"/>
</dbReference>
<dbReference type="InterPro" id="IPR050330">
    <property type="entry name" value="Bact_OuterMem_StrucFunc"/>
</dbReference>
<accession>A0A1H9AU55</accession>
<dbReference type="PRINTS" id="PR01021">
    <property type="entry name" value="OMPADOMAIN"/>
</dbReference>
<dbReference type="Gene3D" id="3.30.1330.60">
    <property type="entry name" value="OmpA-like domain"/>
    <property type="match status" value="1"/>
</dbReference>
<dbReference type="RefSeq" id="WP_090268414.1">
    <property type="nucleotide sequence ID" value="NZ_FOEP01000002.1"/>
</dbReference>
<organism evidence="7 8">
    <name type="scientific">Thalassovita taeanensis</name>
    <dbReference type="NCBI Taxonomy" id="657014"/>
    <lineage>
        <taxon>Bacteria</taxon>
        <taxon>Pseudomonadati</taxon>
        <taxon>Pseudomonadota</taxon>
        <taxon>Alphaproteobacteria</taxon>
        <taxon>Rhodobacterales</taxon>
        <taxon>Roseobacteraceae</taxon>
        <taxon>Thalassovita</taxon>
    </lineage>
</organism>
<keyword evidence="8" id="KW-1185">Reference proteome</keyword>